<keyword evidence="8" id="KW-0472">Membrane</keyword>
<dbReference type="GO" id="GO:0009244">
    <property type="term" value="P:lipopolysaccharide core region biosynthetic process"/>
    <property type="evidence" value="ECO:0007669"/>
    <property type="project" value="InterPro"/>
</dbReference>
<evidence type="ECO:0000256" key="4">
    <source>
        <dbReference type="ARBA" id="ARBA00022519"/>
    </source>
</evidence>
<dbReference type="AlphaFoldDB" id="A0A8E4F1P0"/>
<dbReference type="KEGG" id="ptf:PROFFT_A_02750"/>
<protein>
    <recommendedName>
        <fullName evidence="11">Lipopolysaccharide heptosyltransferase 1</fullName>
        <ecNumber evidence="10">2.4.99.23</ecNumber>
    </recommendedName>
    <alternativeName>
        <fullName evidence="12">ADP-heptose:lipopolysaccharide heptosyltransferase I</fullName>
    </alternativeName>
</protein>
<dbReference type="CDD" id="cd03789">
    <property type="entry name" value="GT9_LPS_heptosyltransferase"/>
    <property type="match status" value="1"/>
</dbReference>
<dbReference type="FunFam" id="3.40.50.2000:FF:000106">
    <property type="entry name" value="Lipopolysaccharide heptosyltransferase 1"/>
    <property type="match status" value="1"/>
</dbReference>
<keyword evidence="3" id="KW-1003">Cell membrane</keyword>
<dbReference type="GO" id="GO:0005829">
    <property type="term" value="C:cytosol"/>
    <property type="evidence" value="ECO:0007669"/>
    <property type="project" value="TreeGrafter"/>
</dbReference>
<comment type="similarity">
    <text evidence="9">Belongs to the glycosyltransferase 9 family.</text>
</comment>
<dbReference type="InterPro" id="IPR051199">
    <property type="entry name" value="LPS_LOS_Heptosyltrfase"/>
</dbReference>
<comment type="pathway">
    <text evidence="2">Bacterial outer membrane biogenesis; LPS core biosynthesis.</text>
</comment>
<dbReference type="GO" id="GO:0005886">
    <property type="term" value="C:plasma membrane"/>
    <property type="evidence" value="ECO:0007669"/>
    <property type="project" value="UniProtKB-SubCell"/>
</dbReference>
<dbReference type="Gene3D" id="3.40.50.2000">
    <property type="entry name" value="Glycogen Phosphorylase B"/>
    <property type="match status" value="2"/>
</dbReference>
<keyword evidence="5" id="KW-0328">Glycosyltransferase</keyword>
<evidence type="ECO:0000256" key="1">
    <source>
        <dbReference type="ARBA" id="ARBA00004515"/>
    </source>
</evidence>
<evidence type="ECO:0000256" key="6">
    <source>
        <dbReference type="ARBA" id="ARBA00022679"/>
    </source>
</evidence>
<dbReference type="GO" id="GO:0008713">
    <property type="term" value="F:ADP-heptose-lipopolysaccharide heptosyltransferase activity"/>
    <property type="evidence" value="ECO:0007669"/>
    <property type="project" value="TreeGrafter"/>
</dbReference>
<evidence type="ECO:0000256" key="5">
    <source>
        <dbReference type="ARBA" id="ARBA00022676"/>
    </source>
</evidence>
<evidence type="ECO:0000313" key="15">
    <source>
        <dbReference type="Proteomes" id="UP000683585"/>
    </source>
</evidence>
<sequence length="334" mass="38566">MNKGFTALMHVLIVKTSSMGDIINTLPALSDAAHAIPNIKFDWVVEEDFAQIPYWHPAVNRVIPVAFRRWRKNWFSTTTRQERYNFRKEIQCRHYHAVIDAQGLMKSAALITRIAKGPIHGEDYRSSRELFASCFFTHTYRISKKIHAVERIRELFAFSLKYKKPESINNTIPLELFLKRLPPDYDRYLVFLHSTTRNDKHWPTQHWRDLIALTESTGIKIKLPWGTKYEQERAMILKEGFQNVEVLPRLSLEQVAEVIVGAKALVSVDTGLSHLASALDRPNITLYGPTDPQLIGTYGKNQIVYCSANKKMSELRPNIVIKLLLYILYLKGTL</sequence>
<dbReference type="InterPro" id="IPR011908">
    <property type="entry name" value="LipoPS_heptosylTferase-I"/>
</dbReference>
<dbReference type="NCBIfam" id="TIGR02193">
    <property type="entry name" value="heptsyl_trn_I"/>
    <property type="match status" value="1"/>
</dbReference>
<dbReference type="PANTHER" id="PTHR30160">
    <property type="entry name" value="TETRAACYLDISACCHARIDE 4'-KINASE-RELATED"/>
    <property type="match status" value="1"/>
</dbReference>
<evidence type="ECO:0000256" key="12">
    <source>
        <dbReference type="ARBA" id="ARBA00044330"/>
    </source>
</evidence>
<dbReference type="EC" id="2.4.99.23" evidence="10"/>
<accession>A0A8E4F1P0</accession>
<comment type="catalytic activity">
    <reaction evidence="13">
        <text>an alpha-Kdo-(2-&gt;4)-alpha-Kdo-(2-&gt;6)-lipid A + ADP-L-glycero-beta-D-manno-heptose = an L-alpha-D-Hep-(1-&gt;5)-[alpha-Kdo-(2-&gt;4)]-alpha-Kdo-(2-&gt;6)-lipid A + ADP + H(+)</text>
        <dbReference type="Rhea" id="RHEA:74067"/>
        <dbReference type="ChEBI" id="CHEBI:15378"/>
        <dbReference type="ChEBI" id="CHEBI:61506"/>
        <dbReference type="ChEBI" id="CHEBI:176431"/>
        <dbReference type="ChEBI" id="CHEBI:193068"/>
        <dbReference type="ChEBI" id="CHEBI:456216"/>
        <dbReference type="EC" id="2.4.99.23"/>
    </reaction>
</comment>
<dbReference type="Pfam" id="PF01075">
    <property type="entry name" value="Glyco_transf_9"/>
    <property type="match status" value="1"/>
</dbReference>
<dbReference type="SUPFAM" id="SSF53756">
    <property type="entry name" value="UDP-Glycosyltransferase/glycogen phosphorylase"/>
    <property type="match status" value="1"/>
</dbReference>
<dbReference type="EMBL" id="LR890047">
    <property type="protein sequence ID" value="CAD6509559.1"/>
    <property type="molecule type" value="Genomic_DNA"/>
</dbReference>
<dbReference type="InterPro" id="IPR002201">
    <property type="entry name" value="Glyco_trans_9"/>
</dbReference>
<keyword evidence="7" id="KW-0448">Lipopolysaccharide biosynthesis</keyword>
<keyword evidence="15" id="KW-1185">Reference proteome</keyword>
<evidence type="ECO:0000256" key="2">
    <source>
        <dbReference type="ARBA" id="ARBA00004713"/>
    </source>
</evidence>
<reference evidence="14" key="1">
    <citation type="submission" date="2020-10" db="EMBL/GenBank/DDBJ databases">
        <authorList>
            <person name="Szabo G."/>
        </authorList>
    </citation>
    <scope>NUCLEOTIDE SEQUENCE</scope>
    <source>
        <strain evidence="14">PROFFT</strain>
    </source>
</reference>
<evidence type="ECO:0000256" key="3">
    <source>
        <dbReference type="ARBA" id="ARBA00022475"/>
    </source>
</evidence>
<proteinExistence type="inferred from homology"/>
<evidence type="ECO:0000256" key="8">
    <source>
        <dbReference type="ARBA" id="ARBA00023136"/>
    </source>
</evidence>
<keyword evidence="4" id="KW-0997">Cell inner membrane</keyword>
<gene>
    <name evidence="14" type="primary">rfaC</name>
    <name evidence="14" type="ORF">PROFFT_A_02750</name>
</gene>
<evidence type="ECO:0000256" key="7">
    <source>
        <dbReference type="ARBA" id="ARBA00022985"/>
    </source>
</evidence>
<evidence type="ECO:0000256" key="13">
    <source>
        <dbReference type="ARBA" id="ARBA00049201"/>
    </source>
</evidence>
<evidence type="ECO:0000256" key="9">
    <source>
        <dbReference type="ARBA" id="ARBA00043995"/>
    </source>
</evidence>
<organism evidence="14 15">
    <name type="scientific">Candidatus Profftia tarda</name>
    <dbReference type="NCBI Taxonomy" id="1177216"/>
    <lineage>
        <taxon>Bacteria</taxon>
        <taxon>Pseudomonadati</taxon>
        <taxon>Pseudomonadota</taxon>
        <taxon>Gammaproteobacteria</taxon>
        <taxon>Enterobacterales</taxon>
        <taxon>Enterobacteriaceae</taxon>
        <taxon>Candidatus Profftia</taxon>
    </lineage>
</organism>
<evidence type="ECO:0000256" key="10">
    <source>
        <dbReference type="ARBA" id="ARBA00044041"/>
    </source>
</evidence>
<name>A0A8E4F1P0_9ENTR</name>
<dbReference type="PANTHER" id="PTHR30160:SF19">
    <property type="entry name" value="LIPOPOLYSACCHARIDE HEPTOSYLTRANSFERASE 1"/>
    <property type="match status" value="1"/>
</dbReference>
<dbReference type="NCBIfam" id="NF008204">
    <property type="entry name" value="PRK10964.1"/>
    <property type="match status" value="1"/>
</dbReference>
<evidence type="ECO:0000256" key="11">
    <source>
        <dbReference type="ARBA" id="ARBA00044190"/>
    </source>
</evidence>
<dbReference type="Proteomes" id="UP000683585">
    <property type="component" value="Chromosome"/>
</dbReference>
<keyword evidence="6 14" id="KW-0808">Transferase</keyword>
<comment type="subcellular location">
    <subcellularLocation>
        <location evidence="1">Cell inner membrane</location>
        <topology evidence="1">Peripheral membrane protein</topology>
        <orientation evidence="1">Cytoplasmic side</orientation>
    </subcellularLocation>
</comment>
<evidence type="ECO:0000313" key="14">
    <source>
        <dbReference type="EMBL" id="CAD6509559.1"/>
    </source>
</evidence>